<accession>A0ABT7LBA7</accession>
<comment type="caution">
    <text evidence="2">The sequence shown here is derived from an EMBL/GenBank/DDBJ whole genome shotgun (WGS) entry which is preliminary data.</text>
</comment>
<sequence length="54" mass="6427">MAEREQMYRTGQGVPINGEYVCQSGERRKFTEKDEFPSYPVSGQETTWHWENQQ</sequence>
<dbReference type="Proteomes" id="UP001235343">
    <property type="component" value="Unassembled WGS sequence"/>
</dbReference>
<name>A0ABT7LBA7_9BACI</name>
<organism evidence="2 3">
    <name type="scientific">Aquibacillus rhizosphaerae</name>
    <dbReference type="NCBI Taxonomy" id="3051431"/>
    <lineage>
        <taxon>Bacteria</taxon>
        <taxon>Bacillati</taxon>
        <taxon>Bacillota</taxon>
        <taxon>Bacilli</taxon>
        <taxon>Bacillales</taxon>
        <taxon>Bacillaceae</taxon>
        <taxon>Aquibacillus</taxon>
    </lineage>
</organism>
<feature type="region of interest" description="Disordered" evidence="1">
    <location>
        <begin position="33"/>
        <end position="54"/>
    </location>
</feature>
<reference evidence="2 3" key="1">
    <citation type="submission" date="2023-06" db="EMBL/GenBank/DDBJ databases">
        <title>Aquibacillus rhizosphaerae LR5S19.</title>
        <authorList>
            <person name="Sun J.-Q."/>
        </authorList>
    </citation>
    <scope>NUCLEOTIDE SEQUENCE [LARGE SCALE GENOMIC DNA]</scope>
    <source>
        <strain evidence="2 3">LR5S19</strain>
    </source>
</reference>
<evidence type="ECO:0000256" key="1">
    <source>
        <dbReference type="SAM" id="MobiDB-lite"/>
    </source>
</evidence>
<dbReference type="EMBL" id="JASTZU010000063">
    <property type="protein sequence ID" value="MDL4843153.1"/>
    <property type="molecule type" value="Genomic_DNA"/>
</dbReference>
<evidence type="ECO:0000313" key="3">
    <source>
        <dbReference type="Proteomes" id="UP001235343"/>
    </source>
</evidence>
<feature type="compositionally biased region" description="Polar residues" evidence="1">
    <location>
        <begin position="41"/>
        <end position="54"/>
    </location>
</feature>
<protein>
    <recommendedName>
        <fullName evidence="4">YjzC family protein</fullName>
    </recommendedName>
</protein>
<keyword evidence="3" id="KW-1185">Reference proteome</keyword>
<evidence type="ECO:0008006" key="4">
    <source>
        <dbReference type="Google" id="ProtNLM"/>
    </source>
</evidence>
<gene>
    <name evidence="2" type="ORF">QQS35_22190</name>
</gene>
<evidence type="ECO:0000313" key="2">
    <source>
        <dbReference type="EMBL" id="MDL4843153.1"/>
    </source>
</evidence>
<dbReference type="RefSeq" id="WP_285934449.1">
    <property type="nucleotide sequence ID" value="NZ_JASTZU010000063.1"/>
</dbReference>
<proteinExistence type="predicted"/>